<name>G8JQ76_ERECY</name>
<evidence type="ECO:0000259" key="4">
    <source>
        <dbReference type="Pfam" id="PF24981"/>
    </source>
</evidence>
<keyword evidence="1" id="KW-0880">Kelch repeat</keyword>
<keyword evidence="6" id="KW-1185">Reference proteome</keyword>
<dbReference type="GO" id="GO:0045454">
    <property type="term" value="P:cell redox homeostasis"/>
    <property type="evidence" value="ECO:0007669"/>
    <property type="project" value="TreeGrafter"/>
</dbReference>
<evidence type="ECO:0000256" key="2">
    <source>
        <dbReference type="ARBA" id="ARBA00022737"/>
    </source>
</evidence>
<feature type="compositionally biased region" description="Low complexity" evidence="3">
    <location>
        <begin position="1566"/>
        <end position="1586"/>
    </location>
</feature>
<feature type="compositionally biased region" description="Polar residues" evidence="3">
    <location>
        <begin position="622"/>
        <end position="632"/>
    </location>
</feature>
<dbReference type="PANTHER" id="PTHR43503">
    <property type="entry name" value="MCG48959-RELATED"/>
    <property type="match status" value="1"/>
</dbReference>
<feature type="compositionally biased region" description="Low complexity" evidence="3">
    <location>
        <begin position="908"/>
        <end position="921"/>
    </location>
</feature>
<gene>
    <name evidence="5" type="ordered locus">Ecym_2343</name>
</gene>
<dbReference type="GO" id="GO:0005739">
    <property type="term" value="C:mitochondrion"/>
    <property type="evidence" value="ECO:0007669"/>
    <property type="project" value="TreeGrafter"/>
</dbReference>
<evidence type="ECO:0000313" key="6">
    <source>
        <dbReference type="Proteomes" id="UP000006790"/>
    </source>
</evidence>
<dbReference type="SUPFAM" id="SSF117281">
    <property type="entry name" value="Kelch motif"/>
    <property type="match status" value="1"/>
</dbReference>
<dbReference type="InParanoid" id="G8JQ76"/>
<feature type="region of interest" description="Disordered" evidence="3">
    <location>
        <begin position="1488"/>
        <end position="1633"/>
    </location>
</feature>
<feature type="compositionally biased region" description="Polar residues" evidence="3">
    <location>
        <begin position="757"/>
        <end position="772"/>
    </location>
</feature>
<dbReference type="PANTHER" id="PTHR43503:SF2">
    <property type="entry name" value="NEGATIVE REGULATOR OF SPORULATION MDS3-RELATED"/>
    <property type="match status" value="1"/>
</dbReference>
<feature type="region of interest" description="Disordered" evidence="3">
    <location>
        <begin position="849"/>
        <end position="923"/>
    </location>
</feature>
<feature type="region of interest" description="Disordered" evidence="3">
    <location>
        <begin position="1338"/>
        <end position="1360"/>
    </location>
</feature>
<feature type="compositionally biased region" description="Low complexity" evidence="3">
    <location>
        <begin position="1411"/>
        <end position="1423"/>
    </location>
</feature>
<dbReference type="RefSeq" id="XP_003644895.1">
    <property type="nucleotide sequence ID" value="XM_003644847.1"/>
</dbReference>
<feature type="region of interest" description="Disordered" evidence="3">
    <location>
        <begin position="118"/>
        <end position="144"/>
    </location>
</feature>
<dbReference type="InterPro" id="IPR015915">
    <property type="entry name" value="Kelch-typ_b-propeller"/>
</dbReference>
<feature type="compositionally biased region" description="Polar residues" evidence="3">
    <location>
        <begin position="1588"/>
        <end position="1597"/>
    </location>
</feature>
<dbReference type="Proteomes" id="UP000006790">
    <property type="component" value="Chromosome 2"/>
</dbReference>
<feature type="region of interest" description="Disordered" evidence="3">
    <location>
        <begin position="622"/>
        <end position="645"/>
    </location>
</feature>
<sequence length="1633" mass="180826">MPLLLPSSSACYPLHLPKLDSVQSHELCELDRKKMTLGCRTGAAITLARSSIYVHGGLTVPLNLAEVNSMQVQQELILYFARKKTTNFKNLCEYISRETFYLDLVSRKWMRVPTSSGVVVSRDSNGHEEDKAEEDADGKTTAIIPTTTTTTATHAEEHQNESHIEEAAERPDMRERIFHSMCYCNGALYVFGGLVASSLSDYELVATNELWKLDLLDKTWHLESNDPRVARRFNHEMHVLYEFDDDNDTRLVIVGGMNNLDSLVQKVDVYNLTQNRWESFPDLDNEFERLTLQGQEQREENLDVQNIYTNIGGERVGIAQGSNFALLVEDNEAHVPSLAFYSVSETSGKSNIINQDNPLVAMPLMSDAPGMRMKTHFGTKSSQWRLKMPFNLQYATGIKFGYNIIVAGFYSSLQAGNFMCFLYNIPSGKWTRININCEHSDLKKHRFWKLLVWDSHHKALILGTSEDDKCLPSVQKFDRILSVRLHTINIFPSVRGLSSDSEVPLTSKKLGISASSTFSQKDTTKLKMDQFINYSKYIVPPSEITSIRSVFPSYAMVLGKDALEVYGKSLADFEFITEEGDSVGVPTLLLRKRWGRFFDNIIATDYSKVSASFDQQSSTKELVKSSSGSSPNLFPGTAGKDLGGPVDNLSRPIHVLKYSYTTPNPVLAKKSTSLLFGPTPKISHSISGSTLNALELDSHEPVIGPSVSPAAMDMHKKPSSHGVTSSSTGMVFRVPFKENPNSGKRQSFVQVPPAITLEQSEYSSPSNQSPPVTDQRRRSSYTVGGHLTQSQASKLRRASHPFGSARDFSEHFTSSPMNSRKDSLASNSSSISFVSSSSERMNNLIFRRNSEDGQSSGNWTFHVQLPPQQSVPTDPLPNLPSSLSPIHVSGGNGNRRSSELSVTDHFQSVKSSPSSSRNSSSFNELENPLVQLATSDQNKFGDFNPPPPLRYNLNMGPAIEKQVNEDTPIDLDMKSIPFASYQSRESSLGRVISDLPRPSLTPTFESTNSQGSVSAVVGENELEPLLVPRSLYLPWPTSTVKAFSEFFYTGQISGKWSFSPVALDLINMAKLYEVPLLYDLMSEVFYSIIGKKEDGMLLSITSLKELFIKKVAVLFDNDEKKIDEHLKAHVHYQKLLRITASIGSIDDGYFDLKLVKKISRVISASTDGSNDVENERGFSGDSGSIYSGVGIPSFSEDSRDKLSALFAGLPPSRKSSSFHLRANTFSRAKSSLSKEVSHNIDDRKRLSQIGNIREENNPTVTIPLRTASNLENDLDIPSTDDDGDIDSEEDYENLKIDDEMSLHDEGKIIDARTFLPDSKNSTNQDEADEDMFKLANPYTTDTSSVTTSDSGEQDGGPGLISLSKIEKKLRERDLEESIDPLTKVASNPEPFIPYKPTNPISKCNSKTEQQPSSSSPTLDSLASPNALPPVDYIMELIFEVSVLTNDVLMMVRSMDCIQLSKALKSTKRKLYADIASLDEMVRNKGKVDDTLKSGTEIQNSNDNTEKFPKGPPTMTGKLSRPSTPDQKQNAASTNDSSRSHSPKSHEALHTGRDSVKHDDEHRSIRSAKSSTRSSASSINYSASRSNTLKKQTNSHACNLTAPPAHSAGITKPKKIKDSSTVSSGGFSFFNRKR</sequence>
<feature type="compositionally biased region" description="Low complexity" evidence="3">
    <location>
        <begin position="1622"/>
        <end position="1633"/>
    </location>
</feature>
<dbReference type="EMBL" id="CP002498">
    <property type="protein sequence ID" value="AET38078.1"/>
    <property type="molecule type" value="Genomic_DNA"/>
</dbReference>
<organism evidence="5 6">
    <name type="scientific">Eremothecium cymbalariae (strain CBS 270.75 / DBVPG 7215 / KCTC 17166 / NRRL Y-17582)</name>
    <name type="common">Yeast</name>
    <dbReference type="NCBI Taxonomy" id="931890"/>
    <lineage>
        <taxon>Eukaryota</taxon>
        <taxon>Fungi</taxon>
        <taxon>Dikarya</taxon>
        <taxon>Ascomycota</taxon>
        <taxon>Saccharomycotina</taxon>
        <taxon>Saccharomycetes</taxon>
        <taxon>Saccharomycetales</taxon>
        <taxon>Saccharomycetaceae</taxon>
        <taxon>Eremothecium</taxon>
    </lineage>
</organism>
<dbReference type="OrthoDB" id="10001928at2759"/>
<dbReference type="GeneID" id="11470623"/>
<proteinExistence type="predicted"/>
<dbReference type="KEGG" id="erc:Ecym_2343"/>
<dbReference type="eggNOG" id="ENOG502QSQ9">
    <property type="taxonomic scope" value="Eukaryota"/>
</dbReference>
<reference evidence="6" key="1">
    <citation type="journal article" date="2012" name="G3 (Bethesda)">
        <title>Pichia sorbitophila, an interspecies yeast hybrid reveals early steps of genome resolution following polyploidization.</title>
        <authorList>
            <person name="Leh Louis V."/>
            <person name="Despons L."/>
            <person name="Friedrich A."/>
            <person name="Martin T."/>
            <person name="Durrens P."/>
            <person name="Casaregola S."/>
            <person name="Neuveglise C."/>
            <person name="Fairhead C."/>
            <person name="Marck C."/>
            <person name="Cruz J.A."/>
            <person name="Straub M.L."/>
            <person name="Kugler V."/>
            <person name="Sacerdot C."/>
            <person name="Uzunov Z."/>
            <person name="Thierry A."/>
            <person name="Weiss S."/>
            <person name="Bleykasten C."/>
            <person name="De Montigny J."/>
            <person name="Jacques N."/>
            <person name="Jung P."/>
            <person name="Lemaire M."/>
            <person name="Mallet S."/>
            <person name="Morel G."/>
            <person name="Richard G.F."/>
            <person name="Sarkar A."/>
            <person name="Savel G."/>
            <person name="Schacherer J."/>
            <person name="Seret M.L."/>
            <person name="Talla E."/>
            <person name="Samson G."/>
            <person name="Jubin C."/>
            <person name="Poulain J."/>
            <person name="Vacherie B."/>
            <person name="Barbe V."/>
            <person name="Pelletier E."/>
            <person name="Sherman D.J."/>
            <person name="Westhof E."/>
            <person name="Weissenbach J."/>
            <person name="Baret P.V."/>
            <person name="Wincker P."/>
            <person name="Gaillardin C."/>
            <person name="Dujon B."/>
            <person name="Souciet J.L."/>
        </authorList>
    </citation>
    <scope>NUCLEOTIDE SEQUENCE [LARGE SCALE GENOMIC DNA]</scope>
    <source>
        <strain evidence="6">CBS 270.75 / DBVPG 7215 / KCTC 17166 / NRRL Y-17582</strain>
    </source>
</reference>
<dbReference type="InterPro" id="IPR056737">
    <property type="entry name" value="Beta-prop_ATRN-MKLN-like"/>
</dbReference>
<feature type="compositionally biased region" description="Polar residues" evidence="3">
    <location>
        <begin position="1398"/>
        <end position="1410"/>
    </location>
</feature>
<feature type="compositionally biased region" description="Polar residues" evidence="3">
    <location>
        <begin position="852"/>
        <end position="872"/>
    </location>
</feature>
<feature type="region of interest" description="Disordered" evidence="3">
    <location>
        <begin position="1383"/>
        <end position="1423"/>
    </location>
</feature>
<feature type="compositionally biased region" description="Basic and acidic residues" evidence="3">
    <location>
        <begin position="1543"/>
        <end position="1563"/>
    </location>
</feature>
<dbReference type="OMA" id="WQSHHKV"/>
<feature type="compositionally biased region" description="Polar residues" evidence="3">
    <location>
        <begin position="1520"/>
        <end position="1536"/>
    </location>
</feature>
<evidence type="ECO:0000313" key="5">
    <source>
        <dbReference type="EMBL" id="AET38078.1"/>
    </source>
</evidence>
<protein>
    <recommendedName>
        <fullName evidence="4">Attractin/MKLN-like beta-propeller domain-containing protein</fullName>
    </recommendedName>
</protein>
<feature type="compositionally biased region" description="Low complexity" evidence="3">
    <location>
        <begin position="1339"/>
        <end position="1350"/>
    </location>
</feature>
<dbReference type="GO" id="GO:0005829">
    <property type="term" value="C:cytosol"/>
    <property type="evidence" value="ECO:0007669"/>
    <property type="project" value="TreeGrafter"/>
</dbReference>
<dbReference type="STRING" id="931890.G8JQ76"/>
<dbReference type="FunCoup" id="G8JQ76">
    <property type="interactions" value="307"/>
</dbReference>
<feature type="compositionally biased region" description="Polar residues" evidence="3">
    <location>
        <begin position="1492"/>
        <end position="1502"/>
    </location>
</feature>
<feature type="region of interest" description="Disordered" evidence="3">
    <location>
        <begin position="757"/>
        <end position="828"/>
    </location>
</feature>
<feature type="domain" description="Attractin/MKLN-like beta-propeller" evidence="4">
    <location>
        <begin position="162"/>
        <end position="281"/>
    </location>
</feature>
<dbReference type="HOGENOM" id="CLU_252311_0_0_1"/>
<keyword evidence="2" id="KW-0677">Repeat</keyword>
<accession>G8JQ76</accession>
<evidence type="ECO:0000256" key="1">
    <source>
        <dbReference type="ARBA" id="ARBA00022441"/>
    </source>
</evidence>
<dbReference type="Pfam" id="PF24981">
    <property type="entry name" value="Beta-prop_ATRN-LZTR1"/>
    <property type="match status" value="1"/>
</dbReference>
<dbReference type="Gene3D" id="2.120.10.80">
    <property type="entry name" value="Kelch-type beta propeller"/>
    <property type="match status" value="1"/>
</dbReference>
<evidence type="ECO:0000256" key="3">
    <source>
        <dbReference type="SAM" id="MobiDB-lite"/>
    </source>
</evidence>